<dbReference type="RefSeq" id="WP_145030468.1">
    <property type="nucleotide sequence ID" value="NZ_CP036271.1"/>
</dbReference>
<gene>
    <name evidence="1" type="ORF">Pan44_26640</name>
</gene>
<dbReference type="Proteomes" id="UP000315700">
    <property type="component" value="Chromosome"/>
</dbReference>
<dbReference type="AlphaFoldDB" id="A0A517SET3"/>
<dbReference type="OrthoDB" id="291690at2"/>
<organism evidence="1 2">
    <name type="scientific">Caulifigura coniformis</name>
    <dbReference type="NCBI Taxonomy" id="2527983"/>
    <lineage>
        <taxon>Bacteria</taxon>
        <taxon>Pseudomonadati</taxon>
        <taxon>Planctomycetota</taxon>
        <taxon>Planctomycetia</taxon>
        <taxon>Planctomycetales</taxon>
        <taxon>Planctomycetaceae</taxon>
        <taxon>Caulifigura</taxon>
    </lineage>
</organism>
<evidence type="ECO:0000313" key="2">
    <source>
        <dbReference type="Proteomes" id="UP000315700"/>
    </source>
</evidence>
<proteinExistence type="predicted"/>
<dbReference type="EMBL" id="CP036271">
    <property type="protein sequence ID" value="QDT54629.1"/>
    <property type="molecule type" value="Genomic_DNA"/>
</dbReference>
<evidence type="ECO:0000313" key="1">
    <source>
        <dbReference type="EMBL" id="QDT54629.1"/>
    </source>
</evidence>
<protein>
    <submittedName>
        <fullName evidence="1">Uncharacterized protein</fullName>
    </submittedName>
</protein>
<dbReference type="KEGG" id="ccos:Pan44_26640"/>
<accession>A0A517SET3</accession>
<reference evidence="1 2" key="1">
    <citation type="submission" date="2019-02" db="EMBL/GenBank/DDBJ databases">
        <title>Deep-cultivation of Planctomycetes and their phenomic and genomic characterization uncovers novel biology.</title>
        <authorList>
            <person name="Wiegand S."/>
            <person name="Jogler M."/>
            <person name="Boedeker C."/>
            <person name="Pinto D."/>
            <person name="Vollmers J."/>
            <person name="Rivas-Marin E."/>
            <person name="Kohn T."/>
            <person name="Peeters S.H."/>
            <person name="Heuer A."/>
            <person name="Rast P."/>
            <person name="Oberbeckmann S."/>
            <person name="Bunk B."/>
            <person name="Jeske O."/>
            <person name="Meyerdierks A."/>
            <person name="Storesund J.E."/>
            <person name="Kallscheuer N."/>
            <person name="Luecker S."/>
            <person name="Lage O.M."/>
            <person name="Pohl T."/>
            <person name="Merkel B.J."/>
            <person name="Hornburger P."/>
            <person name="Mueller R.-W."/>
            <person name="Bruemmer F."/>
            <person name="Labrenz M."/>
            <person name="Spormann A.M."/>
            <person name="Op den Camp H."/>
            <person name="Overmann J."/>
            <person name="Amann R."/>
            <person name="Jetten M.S.M."/>
            <person name="Mascher T."/>
            <person name="Medema M.H."/>
            <person name="Devos D.P."/>
            <person name="Kaster A.-K."/>
            <person name="Ovreas L."/>
            <person name="Rohde M."/>
            <person name="Galperin M.Y."/>
            <person name="Jogler C."/>
        </authorList>
    </citation>
    <scope>NUCLEOTIDE SEQUENCE [LARGE SCALE GENOMIC DNA]</scope>
    <source>
        <strain evidence="1 2">Pan44</strain>
    </source>
</reference>
<name>A0A517SET3_9PLAN</name>
<dbReference type="InParanoid" id="A0A517SET3"/>
<sequence>MSDPYRLPVSGEAFEPTARQIATWNQSALSAARGGPPPSPAQQGLQRHLVLVKNTTGSPVPRLGVLKVTEPVIDPAENLREFLARVIVKAAAPNSSSPAFVAQETIPAGGMGYCLAPGIVSQAKLSVPDGGTYKYARPLSTSKFEAIAEENIGDDDFVVHVLWHKAGAGDQWALLLLTEASLGAASAGAEGACGCGGCVPRDGANVEVDTDTDGYKAFGRYAFDERLLSYDGFVSSAHQWSSAAFSIETDATGPTSIDVYYQMRASGIESSEVEIKLHRNSDDAEIVNFRRVVSLWKPHCGAKFFPQTQSIKFRDWAPPCEVCLSPLSAQGCDCNGSKWLPRVTIPNDVGNPTDQSVGNCMEQFCTQAVGEHLLLPYNEDVEDYLVPSPHDECGIFYKDFVAPSETYCGGNFVNKLRLLLSFKTNAGPPETLSVSLAWFPLCSSGDRLAEAPYPGLPCYGANWSRTLNPGPEDSWCSLESITLPRYILNPDPTHPSMKVVCTGTAGVIIVPVELP</sequence>
<keyword evidence="2" id="KW-1185">Reference proteome</keyword>